<keyword evidence="1" id="KW-0489">Methyltransferase</keyword>
<dbReference type="SUPFAM" id="SSF53335">
    <property type="entry name" value="S-adenosyl-L-methionine-dependent methyltransferases"/>
    <property type="match status" value="1"/>
</dbReference>
<name>A0A7S7RN85_9BACT</name>
<sequence>MNSFNKNFYISAIQKYGITAKGVNWISKETQKLRFDVLLDMLPDDLSSYSIADAGCGFGDFYLYTQKKSKELKEYIGIDSLIDMYEISSERTGCEIILADICKDSLPVADYYICSGAMNTLKLFEVHLFIQNCFSACRYGFIFNVLHGDKKSETYNYVTTQQIEDIAKALNVDKVIFRDDYFENDITVTFLKARD</sequence>
<evidence type="ECO:0000313" key="1">
    <source>
        <dbReference type="EMBL" id="QOY52256.1"/>
    </source>
</evidence>
<proteinExistence type="predicted"/>
<dbReference type="RefSeq" id="WP_194370121.1">
    <property type="nucleotide sequence ID" value="NZ_CP054492.1"/>
</dbReference>
<accession>A0A7S7RN85</accession>
<dbReference type="Gene3D" id="3.40.50.150">
    <property type="entry name" value="Vaccinia Virus protein VP39"/>
    <property type="match status" value="1"/>
</dbReference>
<dbReference type="GO" id="GO:0032259">
    <property type="term" value="P:methylation"/>
    <property type="evidence" value="ECO:0007669"/>
    <property type="project" value="UniProtKB-KW"/>
</dbReference>
<protein>
    <submittedName>
        <fullName evidence="1">Class I SAM-dependent methyltransferase</fullName>
    </submittedName>
</protein>
<dbReference type="EMBL" id="CP054492">
    <property type="protein sequence ID" value="QOY52256.1"/>
    <property type="molecule type" value="Genomic_DNA"/>
</dbReference>
<dbReference type="InterPro" id="IPR029063">
    <property type="entry name" value="SAM-dependent_MTases_sf"/>
</dbReference>
<reference evidence="1 2" key="1">
    <citation type="submission" date="2020-05" db="EMBL/GenBank/DDBJ databases">
        <title>Sulfurimonas marisnigri, sp. nov., and Sulfurimonas baltica, sp. nov., manganese oxide reducing chemolithoautotrophs of the class Epsilonproteobacteria isolated from the pelagic redoxclines of the Black and Baltic Seas and emended description of the genus Sulfurimonas.</title>
        <authorList>
            <person name="Henkel J.V."/>
            <person name="Laudan C."/>
            <person name="Werner J."/>
            <person name="Neu T."/>
            <person name="Plewe S."/>
            <person name="Sproer C."/>
            <person name="Bunk B."/>
            <person name="Schulz-Vogt H.N."/>
        </authorList>
    </citation>
    <scope>NUCLEOTIDE SEQUENCE [LARGE SCALE GENOMIC DNA]</scope>
    <source>
        <strain evidence="1 2">GD2</strain>
    </source>
</reference>
<evidence type="ECO:0000313" key="2">
    <source>
        <dbReference type="Proteomes" id="UP000593994"/>
    </source>
</evidence>
<dbReference type="Proteomes" id="UP000593994">
    <property type="component" value="Chromosome"/>
</dbReference>
<keyword evidence="2" id="KW-1185">Reference proteome</keyword>
<gene>
    <name evidence="1" type="ORF">HUE88_00725</name>
</gene>
<dbReference type="AlphaFoldDB" id="A0A7S7RN85"/>
<organism evidence="1 2">
    <name type="scientific">Candidatus Sulfurimonas baltica</name>
    <dbReference type="NCBI Taxonomy" id="2740404"/>
    <lineage>
        <taxon>Bacteria</taxon>
        <taxon>Pseudomonadati</taxon>
        <taxon>Campylobacterota</taxon>
        <taxon>Epsilonproteobacteria</taxon>
        <taxon>Campylobacterales</taxon>
        <taxon>Sulfurimonadaceae</taxon>
        <taxon>Sulfurimonas</taxon>
    </lineage>
</organism>
<dbReference type="GO" id="GO:0008168">
    <property type="term" value="F:methyltransferase activity"/>
    <property type="evidence" value="ECO:0007669"/>
    <property type="project" value="UniProtKB-KW"/>
</dbReference>
<keyword evidence="1" id="KW-0808">Transferase</keyword>
<dbReference type="KEGG" id="sbal:HUE88_00725"/>